<reference evidence="1 2" key="1">
    <citation type="journal article" date="2022" name="Plant J.">
        <title>Chromosome-level genome of Camellia lanceoleosa provides a valuable resource for understanding genome evolution and self-incompatibility.</title>
        <authorList>
            <person name="Gong W."/>
            <person name="Xiao S."/>
            <person name="Wang L."/>
            <person name="Liao Z."/>
            <person name="Chang Y."/>
            <person name="Mo W."/>
            <person name="Hu G."/>
            <person name="Li W."/>
            <person name="Zhao G."/>
            <person name="Zhu H."/>
            <person name="Hu X."/>
            <person name="Ji K."/>
            <person name="Xiang X."/>
            <person name="Song Q."/>
            <person name="Yuan D."/>
            <person name="Jin S."/>
            <person name="Zhang L."/>
        </authorList>
    </citation>
    <scope>NUCLEOTIDE SEQUENCE [LARGE SCALE GENOMIC DNA]</scope>
    <source>
        <strain evidence="1">SQ_2022a</strain>
    </source>
</reference>
<evidence type="ECO:0000313" key="1">
    <source>
        <dbReference type="EMBL" id="KAI7990915.1"/>
    </source>
</evidence>
<comment type="caution">
    <text evidence="1">The sequence shown here is derived from an EMBL/GenBank/DDBJ whole genome shotgun (WGS) entry which is preliminary data.</text>
</comment>
<keyword evidence="1" id="KW-0347">Helicase</keyword>
<name>A0ACC0FQE3_9ERIC</name>
<keyword evidence="1" id="KW-0378">Hydrolase</keyword>
<dbReference type="Proteomes" id="UP001060215">
    <property type="component" value="Chromosome 13"/>
</dbReference>
<proteinExistence type="predicted"/>
<protein>
    <submittedName>
        <fullName evidence="1">Pre-mRNA-splicing factor ATP-dependent RNA helicase DEAH3</fullName>
    </submittedName>
</protein>
<dbReference type="EMBL" id="CM045770">
    <property type="protein sequence ID" value="KAI7990915.1"/>
    <property type="molecule type" value="Genomic_DNA"/>
</dbReference>
<keyword evidence="1" id="KW-0547">Nucleotide-binding</keyword>
<keyword evidence="2" id="KW-1185">Reference proteome</keyword>
<accession>A0ACC0FQE3</accession>
<sequence>MRALEVLNYLGALDDEGNLTKLGEIMSEFPLDPQMSKMLVVSQEFNCSNEILSISAMLSDEDPSWCYENFVNQRALKAADNVRQQLVQIMARFNLKQCGTDFNSRDYYINIRKAMLAGYFMQVAHLERTGHYLTVKDNQVVHLHPSNCLDHKPEWVIYNEFVLTSRNFIRTVTDVLGEWLVDIAPHYFDLANFPPCEARRVLEKLYKKREKEREESKNRK</sequence>
<evidence type="ECO:0000313" key="2">
    <source>
        <dbReference type="Proteomes" id="UP001060215"/>
    </source>
</evidence>
<organism evidence="1 2">
    <name type="scientific">Camellia lanceoleosa</name>
    <dbReference type="NCBI Taxonomy" id="1840588"/>
    <lineage>
        <taxon>Eukaryota</taxon>
        <taxon>Viridiplantae</taxon>
        <taxon>Streptophyta</taxon>
        <taxon>Embryophyta</taxon>
        <taxon>Tracheophyta</taxon>
        <taxon>Spermatophyta</taxon>
        <taxon>Magnoliopsida</taxon>
        <taxon>eudicotyledons</taxon>
        <taxon>Gunneridae</taxon>
        <taxon>Pentapetalae</taxon>
        <taxon>asterids</taxon>
        <taxon>Ericales</taxon>
        <taxon>Theaceae</taxon>
        <taxon>Camellia</taxon>
    </lineage>
</organism>
<keyword evidence="1" id="KW-0067">ATP-binding</keyword>
<gene>
    <name evidence="1" type="ORF">LOK49_LG12G00977</name>
</gene>